<protein>
    <submittedName>
        <fullName evidence="2">DUF1772 domain-containing protein</fullName>
    </submittedName>
</protein>
<comment type="caution">
    <text evidence="2">The sequence shown here is derived from an EMBL/GenBank/DDBJ whole genome shotgun (WGS) entry which is preliminary data.</text>
</comment>
<organism evidence="2 3">
    <name type="scientific">Actinoallomurus liliacearum</name>
    <dbReference type="NCBI Taxonomy" id="1080073"/>
    <lineage>
        <taxon>Bacteria</taxon>
        <taxon>Bacillati</taxon>
        <taxon>Actinomycetota</taxon>
        <taxon>Actinomycetes</taxon>
        <taxon>Streptosporangiales</taxon>
        <taxon>Thermomonosporaceae</taxon>
        <taxon>Actinoallomurus</taxon>
    </lineage>
</organism>
<dbReference type="EMBL" id="BAABHJ010000035">
    <property type="protein sequence ID" value="GAA4616667.1"/>
    <property type="molecule type" value="Genomic_DNA"/>
</dbReference>
<feature type="transmembrane region" description="Helical" evidence="1">
    <location>
        <begin position="137"/>
        <end position="156"/>
    </location>
</feature>
<dbReference type="Proteomes" id="UP001500212">
    <property type="component" value="Unassembled WGS sequence"/>
</dbReference>
<name>A0ABP8TUC0_9ACTN</name>
<proteinExistence type="predicted"/>
<sequence>MISALLPLALFANGVAVGVMLGNAIGPAAMALHLPYARYVELIKFMWPRYDPFVPILNVLAFGLDIAMAVTAGGRRDGTEASDLFIGAAVLLGVLMVISVTKNVPINKYVTGLDPASQPDDWPERDPRASWKRWNDIRVGLGITALVANLAGAAVLL</sequence>
<feature type="transmembrane region" description="Helical" evidence="1">
    <location>
        <begin position="84"/>
        <end position="101"/>
    </location>
</feature>
<dbReference type="InterPro" id="IPR013901">
    <property type="entry name" value="Anthrone_oxy"/>
</dbReference>
<dbReference type="Pfam" id="PF08592">
    <property type="entry name" value="Anthrone_oxy"/>
    <property type="match status" value="1"/>
</dbReference>
<evidence type="ECO:0000313" key="3">
    <source>
        <dbReference type="Proteomes" id="UP001500212"/>
    </source>
</evidence>
<reference evidence="3" key="1">
    <citation type="journal article" date="2019" name="Int. J. Syst. Evol. Microbiol.">
        <title>The Global Catalogue of Microorganisms (GCM) 10K type strain sequencing project: providing services to taxonomists for standard genome sequencing and annotation.</title>
        <authorList>
            <consortium name="The Broad Institute Genomics Platform"/>
            <consortium name="The Broad Institute Genome Sequencing Center for Infectious Disease"/>
            <person name="Wu L."/>
            <person name="Ma J."/>
        </authorList>
    </citation>
    <scope>NUCLEOTIDE SEQUENCE [LARGE SCALE GENOMIC DNA]</scope>
    <source>
        <strain evidence="3">JCM 17938</strain>
    </source>
</reference>
<evidence type="ECO:0000256" key="1">
    <source>
        <dbReference type="SAM" id="Phobius"/>
    </source>
</evidence>
<keyword evidence="1" id="KW-0812">Transmembrane</keyword>
<keyword evidence="1" id="KW-1133">Transmembrane helix</keyword>
<keyword evidence="1" id="KW-0472">Membrane</keyword>
<evidence type="ECO:0000313" key="2">
    <source>
        <dbReference type="EMBL" id="GAA4616667.1"/>
    </source>
</evidence>
<feature type="transmembrane region" description="Helical" evidence="1">
    <location>
        <begin position="54"/>
        <end position="72"/>
    </location>
</feature>
<dbReference type="RefSeq" id="WP_345364965.1">
    <property type="nucleotide sequence ID" value="NZ_BAABHJ010000035.1"/>
</dbReference>
<keyword evidence="3" id="KW-1185">Reference proteome</keyword>
<accession>A0ABP8TUC0</accession>
<gene>
    <name evidence="2" type="ORF">GCM10023195_74200</name>
</gene>